<dbReference type="PANTHER" id="PTHR21396:SF2">
    <property type="entry name" value="LARGE RIBOSOMAL SUBUNIT PROTEIN ML43"/>
    <property type="match status" value="1"/>
</dbReference>
<evidence type="ECO:0008006" key="3">
    <source>
        <dbReference type="Google" id="ProtNLM"/>
    </source>
</evidence>
<dbReference type="InterPro" id="IPR036249">
    <property type="entry name" value="Thioredoxin-like_sf"/>
</dbReference>
<dbReference type="PANTHER" id="PTHR21396">
    <property type="entry name" value="39S RIBOSOMAL PROTEIN L43"/>
    <property type="match status" value="1"/>
</dbReference>
<dbReference type="Gene3D" id="3.40.30.10">
    <property type="entry name" value="Glutaredoxin"/>
    <property type="match status" value="1"/>
</dbReference>
<dbReference type="InterPro" id="IPR039927">
    <property type="entry name" value="Ribosomal_mL43"/>
</dbReference>
<name>A0ABQ8EXR9_9FUNG</name>
<accession>A0ABQ8EXR9</accession>
<organism evidence="1 2">
    <name type="scientific">Batrachochytrium salamandrivorans</name>
    <dbReference type="NCBI Taxonomy" id="1357716"/>
    <lineage>
        <taxon>Eukaryota</taxon>
        <taxon>Fungi</taxon>
        <taxon>Fungi incertae sedis</taxon>
        <taxon>Chytridiomycota</taxon>
        <taxon>Chytridiomycota incertae sedis</taxon>
        <taxon>Chytridiomycetes</taxon>
        <taxon>Rhizophydiales</taxon>
        <taxon>Rhizophydiales incertae sedis</taxon>
        <taxon>Batrachochytrium</taxon>
    </lineage>
</organism>
<sequence length="170" mass="18958">MSLGPRPVKRLMDELRIFPKIHNKLLPPKDMSSIPLNGVGSFVPAICRLAIYYESPRIGAGGNSRVMVEFLKNRLISVAKARPYVEIKVIHHRGPPELRATYTNYTTRRISCDGLDLAHVQLKVNELCDGTGANGTGRKFAQPVKKGAGSQRDNIVPAWNPFHSKDIYRP</sequence>
<reference evidence="1 2" key="1">
    <citation type="submission" date="2021-02" db="EMBL/GenBank/DDBJ databases">
        <title>Variation within the Batrachochytrium salamandrivorans European outbreak.</title>
        <authorList>
            <person name="Kelly M."/>
            <person name="Pasmans F."/>
            <person name="Shea T.P."/>
            <person name="Munoz J.F."/>
            <person name="Carranza S."/>
            <person name="Cuomo C.A."/>
            <person name="Martel A."/>
        </authorList>
    </citation>
    <scope>NUCLEOTIDE SEQUENCE [LARGE SCALE GENOMIC DNA]</scope>
    <source>
        <strain evidence="1 2">AMFP18/2</strain>
    </source>
</reference>
<dbReference type="SUPFAM" id="SSF52833">
    <property type="entry name" value="Thioredoxin-like"/>
    <property type="match status" value="1"/>
</dbReference>
<dbReference type="Proteomes" id="UP001648503">
    <property type="component" value="Unassembled WGS sequence"/>
</dbReference>
<keyword evidence="2" id="KW-1185">Reference proteome</keyword>
<dbReference type="EMBL" id="JAFCIX010000550">
    <property type="protein sequence ID" value="KAH6587861.1"/>
    <property type="molecule type" value="Genomic_DNA"/>
</dbReference>
<evidence type="ECO:0000313" key="2">
    <source>
        <dbReference type="Proteomes" id="UP001648503"/>
    </source>
</evidence>
<protein>
    <recommendedName>
        <fullName evidence="3">Ribosomal protein/NADH dehydrogenase domain-containing protein</fullName>
    </recommendedName>
</protein>
<evidence type="ECO:0000313" key="1">
    <source>
        <dbReference type="EMBL" id="KAH6587861.1"/>
    </source>
</evidence>
<gene>
    <name evidence="1" type="ORF">BASA50_011052</name>
</gene>
<proteinExistence type="predicted"/>
<comment type="caution">
    <text evidence="1">The sequence shown here is derived from an EMBL/GenBank/DDBJ whole genome shotgun (WGS) entry which is preliminary data.</text>
</comment>